<feature type="transmembrane region" description="Helical" evidence="12">
    <location>
        <begin position="323"/>
        <end position="343"/>
    </location>
</feature>
<feature type="transmembrane region" description="Helical" evidence="12">
    <location>
        <begin position="218"/>
        <end position="237"/>
    </location>
</feature>
<dbReference type="RefSeq" id="WP_043213336.1">
    <property type="nucleotide sequence ID" value="NZ_CAJGUP010000146.1"/>
</dbReference>
<dbReference type="EMBL" id="CP016440">
    <property type="protein sequence ID" value="ANY17439.1"/>
    <property type="molecule type" value="Genomic_DNA"/>
</dbReference>
<evidence type="ECO:0000313" key="14">
    <source>
        <dbReference type="EMBL" id="CUI71169.1"/>
    </source>
</evidence>
<organism evidence="14 15">
    <name type="scientific">Bordetella pseudohinzii</name>
    <dbReference type="NCBI Taxonomy" id="1331258"/>
    <lineage>
        <taxon>Bacteria</taxon>
        <taxon>Pseudomonadati</taxon>
        <taxon>Pseudomonadota</taxon>
        <taxon>Betaproteobacteria</taxon>
        <taxon>Burkholderiales</taxon>
        <taxon>Alcaligenaceae</taxon>
        <taxon>Bordetella</taxon>
    </lineage>
</organism>
<dbReference type="OrthoDB" id="8675262at2"/>
<evidence type="ECO:0000313" key="13">
    <source>
        <dbReference type="EMBL" id="ANY17439.1"/>
    </source>
</evidence>
<dbReference type="KEGG" id="bpdz:BBN53_17095"/>
<feature type="transmembrane region" description="Helical" evidence="12">
    <location>
        <begin position="58"/>
        <end position="75"/>
    </location>
</feature>
<dbReference type="PIRSF" id="PIRSF006446">
    <property type="entry name" value="Cyt_quinol_oxidase_1"/>
    <property type="match status" value="1"/>
</dbReference>
<feature type="transmembrane region" description="Helical" evidence="12">
    <location>
        <begin position="124"/>
        <end position="145"/>
    </location>
</feature>
<feature type="transmembrane region" description="Helical" evidence="12">
    <location>
        <begin position="15"/>
        <end position="37"/>
    </location>
</feature>
<dbReference type="PANTHER" id="PTHR30365">
    <property type="entry name" value="CYTOCHROME D UBIQUINOL OXIDASE"/>
    <property type="match status" value="1"/>
</dbReference>
<evidence type="ECO:0000256" key="3">
    <source>
        <dbReference type="ARBA" id="ARBA00022448"/>
    </source>
</evidence>
<keyword evidence="5 12" id="KW-0349">Heme</keyword>
<dbReference type="GO" id="GO:0020037">
    <property type="term" value="F:heme binding"/>
    <property type="evidence" value="ECO:0007669"/>
    <property type="project" value="TreeGrafter"/>
</dbReference>
<dbReference type="GO" id="GO:0016682">
    <property type="term" value="F:oxidoreductase activity, acting on diphenols and related substances as donors, oxygen as acceptor"/>
    <property type="evidence" value="ECO:0007669"/>
    <property type="project" value="TreeGrafter"/>
</dbReference>
<dbReference type="EMBL" id="CYTV01000004">
    <property type="protein sequence ID" value="CUI71169.1"/>
    <property type="molecule type" value="Genomic_DNA"/>
</dbReference>
<evidence type="ECO:0000256" key="1">
    <source>
        <dbReference type="ARBA" id="ARBA00004651"/>
    </source>
</evidence>
<accession>A0A0M7EU29</accession>
<dbReference type="GO" id="GO:0046872">
    <property type="term" value="F:metal ion binding"/>
    <property type="evidence" value="ECO:0007669"/>
    <property type="project" value="UniProtKB-UniRule"/>
</dbReference>
<evidence type="ECO:0000256" key="7">
    <source>
        <dbReference type="ARBA" id="ARBA00022723"/>
    </source>
</evidence>
<dbReference type="GO" id="GO:0019646">
    <property type="term" value="P:aerobic electron transport chain"/>
    <property type="evidence" value="ECO:0007669"/>
    <property type="project" value="InterPro"/>
</dbReference>
<proteinExistence type="inferred from homology"/>
<feature type="transmembrane region" description="Helical" evidence="12">
    <location>
        <begin position="95"/>
        <end position="117"/>
    </location>
</feature>
<dbReference type="AlphaFoldDB" id="A0A0J6C4I2"/>
<evidence type="ECO:0000256" key="6">
    <source>
        <dbReference type="ARBA" id="ARBA00022692"/>
    </source>
</evidence>
<evidence type="ECO:0000256" key="12">
    <source>
        <dbReference type="PIRNR" id="PIRNR006446"/>
    </source>
</evidence>
<evidence type="ECO:0000256" key="4">
    <source>
        <dbReference type="ARBA" id="ARBA00022475"/>
    </source>
</evidence>
<dbReference type="InterPro" id="IPR002585">
    <property type="entry name" value="Cyt-d_ubiquinol_oxidase_su_1"/>
</dbReference>
<comment type="similarity">
    <text evidence="2 12">Belongs to the cytochrome ubiquinol oxidase subunit 1 family.</text>
</comment>
<feature type="transmembrane region" description="Helical" evidence="12">
    <location>
        <begin position="355"/>
        <end position="378"/>
    </location>
</feature>
<keyword evidence="7 12" id="KW-0479">Metal-binding</keyword>
<evidence type="ECO:0000256" key="5">
    <source>
        <dbReference type="ARBA" id="ARBA00022617"/>
    </source>
</evidence>
<dbReference type="GO" id="GO:0070069">
    <property type="term" value="C:cytochrome complex"/>
    <property type="evidence" value="ECO:0007669"/>
    <property type="project" value="UniProtKB-UniRule"/>
</dbReference>
<evidence type="ECO:0000256" key="2">
    <source>
        <dbReference type="ARBA" id="ARBA00009819"/>
    </source>
</evidence>
<dbReference type="GO" id="GO:0005886">
    <property type="term" value="C:plasma membrane"/>
    <property type="evidence" value="ECO:0007669"/>
    <property type="project" value="UniProtKB-SubCell"/>
</dbReference>
<keyword evidence="16" id="KW-1185">Reference proteome</keyword>
<protein>
    <submittedName>
        <fullName evidence="14">Cytochrome bd-II oxidase subunit 1</fullName>
        <ecNumber evidence="14">1.10.3.-</ecNumber>
    </submittedName>
    <submittedName>
        <fullName evidence="13">Transmembrane cytochrome oxidase</fullName>
    </submittedName>
</protein>
<comment type="subcellular location">
    <subcellularLocation>
        <location evidence="12">Cell inner membrane</location>
    </subcellularLocation>
    <subcellularLocation>
        <location evidence="1">Cell membrane</location>
        <topology evidence="1">Multi-pass membrane protein</topology>
    </subcellularLocation>
</comment>
<dbReference type="Proteomes" id="UP000092950">
    <property type="component" value="Chromosome"/>
</dbReference>
<keyword evidence="8 12" id="KW-0249">Electron transport</keyword>
<accession>A0A0J6C4I2</accession>
<keyword evidence="11 12" id="KW-0472">Membrane</keyword>
<dbReference type="EC" id="1.10.3.-" evidence="14"/>
<keyword evidence="4 12" id="KW-1003">Cell membrane</keyword>
<keyword evidence="14" id="KW-0560">Oxidoreductase</keyword>
<reference evidence="13 16" key="2">
    <citation type="submission" date="2016-07" db="EMBL/GenBank/DDBJ databases">
        <title>Complete genome sequences of Bordetella pseudohinzii.</title>
        <authorList>
            <person name="Spilker T."/>
            <person name="Darrah R."/>
            <person name="LiPuma J.J."/>
        </authorList>
    </citation>
    <scope>NUCLEOTIDE SEQUENCE [LARGE SCALE GENOMIC DNA]</scope>
    <source>
        <strain evidence="13 16">HI4681</strain>
    </source>
</reference>
<evidence type="ECO:0000313" key="15">
    <source>
        <dbReference type="Proteomes" id="UP000053096"/>
    </source>
</evidence>
<evidence type="ECO:0000256" key="8">
    <source>
        <dbReference type="ARBA" id="ARBA00022982"/>
    </source>
</evidence>
<keyword evidence="10 12" id="KW-0408">Iron</keyword>
<dbReference type="PANTHER" id="PTHR30365:SF14">
    <property type="entry name" value="CYTOCHROME BD MENAQUINOL OXIDASE SUBUNIT I-RELATED"/>
    <property type="match status" value="1"/>
</dbReference>
<evidence type="ECO:0000256" key="11">
    <source>
        <dbReference type="ARBA" id="ARBA00023136"/>
    </source>
</evidence>
<keyword evidence="6 12" id="KW-0812">Transmembrane</keyword>
<evidence type="ECO:0000313" key="16">
    <source>
        <dbReference type="Proteomes" id="UP000092950"/>
    </source>
</evidence>
<evidence type="ECO:0000256" key="9">
    <source>
        <dbReference type="ARBA" id="ARBA00022989"/>
    </source>
</evidence>
<evidence type="ECO:0000256" key="10">
    <source>
        <dbReference type="ARBA" id="ARBA00023004"/>
    </source>
</evidence>
<keyword evidence="9 12" id="KW-1133">Transmembrane helix</keyword>
<feature type="transmembrane region" description="Helical" evidence="12">
    <location>
        <begin position="184"/>
        <end position="206"/>
    </location>
</feature>
<dbReference type="GO" id="GO:0009055">
    <property type="term" value="F:electron transfer activity"/>
    <property type="evidence" value="ECO:0007669"/>
    <property type="project" value="UniProtKB-UniRule"/>
</dbReference>
<feature type="transmembrane region" description="Helical" evidence="12">
    <location>
        <begin position="405"/>
        <end position="430"/>
    </location>
</feature>
<gene>
    <name evidence="14" type="primary">appC</name>
    <name evidence="13" type="ORF">BBN53_17095</name>
    <name evidence="14" type="ORF">ERS370011_01876</name>
</gene>
<dbReference type="Proteomes" id="UP000053096">
    <property type="component" value="Unassembled WGS sequence"/>
</dbReference>
<keyword evidence="3 12" id="KW-0813">Transport</keyword>
<reference evidence="14 15" key="1">
    <citation type="submission" date="2015-09" db="EMBL/GenBank/DDBJ databases">
        <authorList>
            <person name="Jackson K.R."/>
            <person name="Lunt B.L."/>
            <person name="Fisher J.N.B."/>
            <person name="Gardner A.V."/>
            <person name="Bailey M.E."/>
            <person name="Deus L.M."/>
            <person name="Earl A.S."/>
            <person name="Gibby P.D."/>
            <person name="Hartmann K.A."/>
            <person name="Liu J.E."/>
            <person name="Manci A.M."/>
            <person name="Nielsen D.A."/>
            <person name="Solomon M.B."/>
            <person name="Breakwell D.P."/>
            <person name="Burnett S.H."/>
            <person name="Grose J.H."/>
        </authorList>
    </citation>
    <scope>NUCLEOTIDE SEQUENCE [LARGE SCALE GENOMIC DNA]</scope>
    <source>
        <strain evidence="14 15">2789STDY5608636</strain>
    </source>
</reference>
<dbReference type="Pfam" id="PF01654">
    <property type="entry name" value="Cyt_bd_oxida_I"/>
    <property type="match status" value="1"/>
</dbReference>
<sequence length="445" mass="47982">MNIAPLQLARTQFTASLSFLALFLAFSMALAWILLFFKLRARGTQAGWVAAYRFWVRIFALSFVLALASAMPVLVQLASLWPGLMDKIGNVAGPLVGFGVLSVFVLKSCFLGVMLFGQRRVSDLAHTLAVLMVAIGQVVAVGWVVSLQSWLQTPDGAAIIDGRYQIYDWVSVIFNPSFGWRMGLTVLGALLAAAFLILGVTALQALRRPLDDGERHAYKTALVLALAASLLQAPAAWGLGEVTARLQPAKAAALAGYWHSGTTPSVVILGLPDPASQRNLGAWTWHDAGGRWLARDTDAGYIGLDKYSGMQPPVAFVFLSLRAMWLLGGLMFIAAVLSFCLSCRRGYDPAAMPRWWLRTLTAMMFSGGLSVVLGIWVAQVGLQPYIVNRTITQSEVLGAVPASTLWWGLAGYGALYALLLSAFIGMLFHAARYGVVPVRKIGGSS</sequence>
<name>A0A0J6C4I2_9BORD</name>